<evidence type="ECO:0000313" key="1">
    <source>
        <dbReference type="EMBL" id="SVD86854.1"/>
    </source>
</evidence>
<reference evidence="1" key="1">
    <citation type="submission" date="2018-05" db="EMBL/GenBank/DDBJ databases">
        <authorList>
            <person name="Lanie J.A."/>
            <person name="Ng W.-L."/>
            <person name="Kazmierczak K.M."/>
            <person name="Andrzejewski T.M."/>
            <person name="Davidsen T.M."/>
            <person name="Wayne K.J."/>
            <person name="Tettelin H."/>
            <person name="Glass J.I."/>
            <person name="Rusch D."/>
            <person name="Podicherti R."/>
            <person name="Tsui H.-C.T."/>
            <person name="Winkler M.E."/>
        </authorList>
    </citation>
    <scope>NUCLEOTIDE SEQUENCE</scope>
</reference>
<sequence length="259" mass="30066">MTFVQNPHYAKAKASYKYFKDNSGVTDSFLDEMLKIDEIGLVNVANLYERWCLLQILKILSQTYGFKPEREWKSKLLCAVSRNSYNIELNMECEERQQRIILTYEKQLKNGKRPDFVIDFFCPEYVEPSNSNSLWTTRGEKKYRLVLDAKFRGEETEDTLAAIVDDLRLNKDYSENDSNPVFIIHPVRKAIDSPTSPLEWGENCNYGQTNDHKYGSIFLSPSIDSYRSAEHLQRLLGLFLQPKGVILSNPWSTGNVAWH</sequence>
<feature type="non-terminal residue" evidence="1">
    <location>
        <position position="259"/>
    </location>
</feature>
<gene>
    <name evidence="1" type="ORF">METZ01_LOCUS439708</name>
</gene>
<name>A0A382YUE7_9ZZZZ</name>
<dbReference type="AlphaFoldDB" id="A0A382YUE7"/>
<accession>A0A382YUE7</accession>
<protein>
    <submittedName>
        <fullName evidence="1">Uncharacterized protein</fullName>
    </submittedName>
</protein>
<organism evidence="1">
    <name type="scientific">marine metagenome</name>
    <dbReference type="NCBI Taxonomy" id="408172"/>
    <lineage>
        <taxon>unclassified sequences</taxon>
        <taxon>metagenomes</taxon>
        <taxon>ecological metagenomes</taxon>
    </lineage>
</organism>
<dbReference type="EMBL" id="UINC01178604">
    <property type="protein sequence ID" value="SVD86854.1"/>
    <property type="molecule type" value="Genomic_DNA"/>
</dbReference>
<proteinExistence type="predicted"/>
<dbReference type="Pfam" id="PF04411">
    <property type="entry name" value="PDDEXK_7"/>
    <property type="match status" value="1"/>
</dbReference>
<dbReference type="InterPro" id="IPR007505">
    <property type="entry name" value="PDDEXK_7"/>
</dbReference>